<feature type="transmembrane region" description="Helical" evidence="2">
    <location>
        <begin position="195"/>
        <end position="212"/>
    </location>
</feature>
<proteinExistence type="predicted"/>
<dbReference type="Proteomes" id="UP000612055">
    <property type="component" value="Unassembled WGS sequence"/>
</dbReference>
<evidence type="ECO:0000256" key="1">
    <source>
        <dbReference type="SAM" id="MobiDB-lite"/>
    </source>
</evidence>
<keyword evidence="2" id="KW-0812">Transmembrane</keyword>
<comment type="caution">
    <text evidence="3">The sequence shown here is derived from an EMBL/GenBank/DDBJ whole genome shotgun (WGS) entry which is preliminary data.</text>
</comment>
<organism evidence="3 4">
    <name type="scientific">Edaphochlamys debaryana</name>
    <dbReference type="NCBI Taxonomy" id="47281"/>
    <lineage>
        <taxon>Eukaryota</taxon>
        <taxon>Viridiplantae</taxon>
        <taxon>Chlorophyta</taxon>
        <taxon>core chlorophytes</taxon>
        <taxon>Chlorophyceae</taxon>
        <taxon>CS clade</taxon>
        <taxon>Chlamydomonadales</taxon>
        <taxon>Chlamydomonadales incertae sedis</taxon>
        <taxon>Edaphochlamys</taxon>
    </lineage>
</organism>
<feature type="compositionally biased region" description="Pro residues" evidence="1">
    <location>
        <begin position="116"/>
        <end position="126"/>
    </location>
</feature>
<evidence type="ECO:0000313" key="3">
    <source>
        <dbReference type="EMBL" id="KAG2499795.1"/>
    </source>
</evidence>
<sequence length="295" mass="30038">MACLRSLSAAGPRLAARRPLFAPLPRATTQRCRSPQPQRQHTTAPAQAAGSGHTPAPGGGGGGGGGEDAQQPLSPREARERPTGGGAAAPNTAAGPDAPTPPERAAPLPADAAPAGPSPAPAPAPEFIPPVYSDTVQRRFLSAASNLIAGMAAACFWVFPASSSSDVALVTSLGFLMLAAWMMSPELRYYSVRETLIGGLALGAGAALTAVTKSGWPAVWAAALCLACSVGADAWPRHREMILASALYALPWLVCLGAGALMAAQRATQSQQRRSVGVAWLSAAPARIWSAARGK</sequence>
<protein>
    <submittedName>
        <fullName evidence="3">Uncharacterized protein</fullName>
    </submittedName>
</protein>
<feature type="compositionally biased region" description="Low complexity" evidence="1">
    <location>
        <begin position="88"/>
        <end position="97"/>
    </location>
</feature>
<reference evidence="3" key="1">
    <citation type="journal article" date="2020" name="bioRxiv">
        <title>Comparative genomics of Chlamydomonas.</title>
        <authorList>
            <person name="Craig R.J."/>
            <person name="Hasan A.R."/>
            <person name="Ness R.W."/>
            <person name="Keightley P.D."/>
        </authorList>
    </citation>
    <scope>NUCLEOTIDE SEQUENCE</scope>
    <source>
        <strain evidence="3">CCAP 11/70</strain>
    </source>
</reference>
<accession>A0A836C4F8</accession>
<gene>
    <name evidence="3" type="ORF">HYH03_002091</name>
</gene>
<dbReference type="EMBL" id="JAEHOE010000005">
    <property type="protein sequence ID" value="KAG2499795.1"/>
    <property type="molecule type" value="Genomic_DNA"/>
</dbReference>
<feature type="transmembrane region" description="Helical" evidence="2">
    <location>
        <begin position="242"/>
        <end position="264"/>
    </location>
</feature>
<feature type="transmembrane region" description="Helical" evidence="2">
    <location>
        <begin position="165"/>
        <end position="183"/>
    </location>
</feature>
<feature type="compositionally biased region" description="Low complexity" evidence="1">
    <location>
        <begin position="1"/>
        <end position="27"/>
    </location>
</feature>
<keyword evidence="4" id="KW-1185">Reference proteome</keyword>
<feature type="compositionally biased region" description="Gly residues" evidence="1">
    <location>
        <begin position="57"/>
        <end position="67"/>
    </location>
</feature>
<feature type="compositionally biased region" description="Low complexity" evidence="1">
    <location>
        <begin position="105"/>
        <end position="115"/>
    </location>
</feature>
<dbReference type="AlphaFoldDB" id="A0A836C4F8"/>
<name>A0A836C4F8_9CHLO</name>
<evidence type="ECO:0000256" key="2">
    <source>
        <dbReference type="SAM" id="Phobius"/>
    </source>
</evidence>
<keyword evidence="2" id="KW-1133">Transmembrane helix</keyword>
<feature type="region of interest" description="Disordered" evidence="1">
    <location>
        <begin position="1"/>
        <end position="126"/>
    </location>
</feature>
<evidence type="ECO:0000313" key="4">
    <source>
        <dbReference type="Proteomes" id="UP000612055"/>
    </source>
</evidence>
<feature type="compositionally biased region" description="Polar residues" evidence="1">
    <location>
        <begin position="28"/>
        <end position="45"/>
    </location>
</feature>
<keyword evidence="2" id="KW-0472">Membrane</keyword>
<feature type="transmembrane region" description="Helical" evidence="2">
    <location>
        <begin position="140"/>
        <end position="159"/>
    </location>
</feature>